<accession>M6VAR8</accession>
<dbReference type="AlphaFoldDB" id="M6VAR8"/>
<reference evidence="1 2" key="1">
    <citation type="submission" date="2013-01" db="EMBL/GenBank/DDBJ databases">
        <authorList>
            <person name="Harkins D.M."/>
            <person name="Durkin A.S."/>
            <person name="Brinkac L.M."/>
            <person name="Haft D.H."/>
            <person name="Selengut J.D."/>
            <person name="Sanka R."/>
            <person name="DePew J."/>
            <person name="Purushe J."/>
            <person name="Matthias M.A."/>
            <person name="Vinetz J.M."/>
            <person name="Sutton G.G."/>
            <person name="Nierman W.C."/>
            <person name="Fouts D.E."/>
        </authorList>
    </citation>
    <scope>NUCLEOTIDE SEQUENCE [LARGE SCALE GENOMIC DNA]</scope>
    <source>
        <strain evidence="1 2">HAI1536</strain>
    </source>
</reference>
<evidence type="ECO:0000313" key="2">
    <source>
        <dbReference type="Proteomes" id="UP000012112"/>
    </source>
</evidence>
<dbReference type="EMBL" id="AKWD02000026">
    <property type="protein sequence ID" value="EMO54502.1"/>
    <property type="molecule type" value="Genomic_DNA"/>
</dbReference>
<evidence type="ECO:0000313" key="1">
    <source>
        <dbReference type="EMBL" id="EMO54502.1"/>
    </source>
</evidence>
<comment type="caution">
    <text evidence="1">The sequence shown here is derived from an EMBL/GenBank/DDBJ whole genome shotgun (WGS) entry which is preliminary data.</text>
</comment>
<organism evidence="1 2">
    <name type="scientific">Leptospira noguchii</name>
    <dbReference type="NCBI Taxonomy" id="28182"/>
    <lineage>
        <taxon>Bacteria</taxon>
        <taxon>Pseudomonadati</taxon>
        <taxon>Spirochaetota</taxon>
        <taxon>Spirochaetia</taxon>
        <taxon>Leptospirales</taxon>
        <taxon>Leptospiraceae</taxon>
        <taxon>Leptospira</taxon>
    </lineage>
</organism>
<dbReference type="Proteomes" id="UP000012112">
    <property type="component" value="Unassembled WGS sequence"/>
</dbReference>
<name>M6VAR8_9LEPT</name>
<gene>
    <name evidence="1" type="ORF">LEP1GSC172_2744</name>
</gene>
<proteinExistence type="predicted"/>
<sequence>MFYLNMSNRNHGVRSIIQKVCYYNLAWKNDFFTNCLVKK</sequence>
<protein>
    <submittedName>
        <fullName evidence="1">Uncharacterized protein</fullName>
    </submittedName>
</protein>